<dbReference type="InterPro" id="IPR007627">
    <property type="entry name" value="RNA_pol_sigma70_r2"/>
</dbReference>
<dbReference type="Pfam" id="PF04542">
    <property type="entry name" value="Sigma70_r2"/>
    <property type="match status" value="1"/>
</dbReference>
<protein>
    <recommendedName>
        <fullName evidence="1">RNA polymerase sigma-70 region 2 domain-containing protein</fullName>
    </recommendedName>
</protein>
<dbReference type="EMBL" id="AZFQ01000036">
    <property type="protein sequence ID" value="KRL98661.1"/>
    <property type="molecule type" value="Genomic_DNA"/>
</dbReference>
<dbReference type="OrthoDB" id="2248780at2"/>
<dbReference type="RefSeq" id="WP_056960636.1">
    <property type="nucleotide sequence ID" value="NZ_AZFQ01000036.1"/>
</dbReference>
<dbReference type="GeneID" id="98307905"/>
<dbReference type="AlphaFoldDB" id="A0A0R1V6N9"/>
<name>A0A0R1V6N9_9LACO</name>
<dbReference type="InterPro" id="IPR013325">
    <property type="entry name" value="RNA_pol_sigma_r2"/>
</dbReference>
<proteinExistence type="predicted"/>
<dbReference type="PATRIC" id="fig|1423801.4.peg.476"/>
<comment type="caution">
    <text evidence="2">The sequence shown here is derived from an EMBL/GenBank/DDBJ whole genome shotgun (WGS) entry which is preliminary data.</text>
</comment>
<sequence length="186" mass="21631">MNQNQITEEAFTLLLANQNMRLIHGVLKSLHISPARSDYEDLLQEGCLLFVEAYKRFCQLHPSQEVPAAFGKFAFRTIRWRLLDLLRHQQLYHPPCEPLVTIKQDFEHPTGIEVSDPNGLAFAADLTAAAFFQELWSICLAHEQRYLNSRLLGQKISDFAKQEHVSRQTVYNWRSDVHEKARRILD</sequence>
<keyword evidence="3" id="KW-1185">Reference proteome</keyword>
<dbReference type="Gene3D" id="1.10.1740.10">
    <property type="match status" value="1"/>
</dbReference>
<evidence type="ECO:0000313" key="2">
    <source>
        <dbReference type="EMBL" id="KRL98661.1"/>
    </source>
</evidence>
<evidence type="ECO:0000259" key="1">
    <source>
        <dbReference type="Pfam" id="PF04542"/>
    </source>
</evidence>
<dbReference type="SUPFAM" id="SSF88946">
    <property type="entry name" value="Sigma2 domain of RNA polymerase sigma factors"/>
    <property type="match status" value="1"/>
</dbReference>
<dbReference type="STRING" id="1423801.FD50_GL000467"/>
<dbReference type="Proteomes" id="UP000051166">
    <property type="component" value="Unassembled WGS sequence"/>
</dbReference>
<dbReference type="GO" id="GO:0006352">
    <property type="term" value="P:DNA-templated transcription initiation"/>
    <property type="evidence" value="ECO:0007669"/>
    <property type="project" value="InterPro"/>
</dbReference>
<reference evidence="2 3" key="1">
    <citation type="journal article" date="2015" name="Genome Announc.">
        <title>Expanding the biotechnology potential of lactobacilli through comparative genomics of 213 strains and associated genera.</title>
        <authorList>
            <person name="Sun Z."/>
            <person name="Harris H.M."/>
            <person name="McCann A."/>
            <person name="Guo C."/>
            <person name="Argimon S."/>
            <person name="Zhang W."/>
            <person name="Yang X."/>
            <person name="Jeffery I.B."/>
            <person name="Cooney J.C."/>
            <person name="Kagawa T.F."/>
            <person name="Liu W."/>
            <person name="Song Y."/>
            <person name="Salvetti E."/>
            <person name="Wrobel A."/>
            <person name="Rasinkangas P."/>
            <person name="Parkhill J."/>
            <person name="Rea M.C."/>
            <person name="O'Sullivan O."/>
            <person name="Ritari J."/>
            <person name="Douillard F.P."/>
            <person name="Paul Ross R."/>
            <person name="Yang R."/>
            <person name="Briner A.E."/>
            <person name="Felis G.E."/>
            <person name="de Vos W.M."/>
            <person name="Barrangou R."/>
            <person name="Klaenhammer T.R."/>
            <person name="Caufield P.W."/>
            <person name="Cui Y."/>
            <person name="Zhang H."/>
            <person name="O'Toole P.W."/>
        </authorList>
    </citation>
    <scope>NUCLEOTIDE SEQUENCE [LARGE SCALE GENOMIC DNA]</scope>
    <source>
        <strain evidence="2 3">DSM 16230</strain>
    </source>
</reference>
<accession>A0A0R1V6N9</accession>
<feature type="domain" description="RNA polymerase sigma-70 region 2" evidence="1">
    <location>
        <begin position="15"/>
        <end position="90"/>
    </location>
</feature>
<evidence type="ECO:0000313" key="3">
    <source>
        <dbReference type="Proteomes" id="UP000051166"/>
    </source>
</evidence>
<dbReference type="GO" id="GO:0003700">
    <property type="term" value="F:DNA-binding transcription factor activity"/>
    <property type="evidence" value="ECO:0007669"/>
    <property type="project" value="InterPro"/>
</dbReference>
<organism evidence="2 3">
    <name type="scientific">Liquorilactobacillus satsumensis DSM 16230 = JCM 12392</name>
    <dbReference type="NCBI Taxonomy" id="1423801"/>
    <lineage>
        <taxon>Bacteria</taxon>
        <taxon>Bacillati</taxon>
        <taxon>Bacillota</taxon>
        <taxon>Bacilli</taxon>
        <taxon>Lactobacillales</taxon>
        <taxon>Lactobacillaceae</taxon>
        <taxon>Liquorilactobacillus</taxon>
    </lineage>
</organism>
<gene>
    <name evidence="2" type="ORF">FD50_GL000467</name>
</gene>